<feature type="transmembrane region" description="Helical" evidence="6">
    <location>
        <begin position="190"/>
        <end position="212"/>
    </location>
</feature>
<dbReference type="Proteomes" id="UP000544872">
    <property type="component" value="Unassembled WGS sequence"/>
</dbReference>
<comment type="subcellular location">
    <subcellularLocation>
        <location evidence="1">Cell membrane</location>
        <topology evidence="1">Multi-pass membrane protein</topology>
    </subcellularLocation>
</comment>
<feature type="transmembrane region" description="Helical" evidence="6">
    <location>
        <begin position="36"/>
        <end position="59"/>
    </location>
</feature>
<evidence type="ECO:0000256" key="5">
    <source>
        <dbReference type="ARBA" id="ARBA00023136"/>
    </source>
</evidence>
<keyword evidence="4 6" id="KW-1133">Transmembrane helix</keyword>
<protein>
    <submittedName>
        <fullName evidence="7">Simple sugar transport system permease protein</fullName>
    </submittedName>
</protein>
<keyword evidence="3 6" id="KW-0812">Transmembrane</keyword>
<comment type="caution">
    <text evidence="7">The sequence shown here is derived from an EMBL/GenBank/DDBJ whole genome shotgun (WGS) entry which is preliminary data.</text>
</comment>
<keyword evidence="5 6" id="KW-0472">Membrane</keyword>
<evidence type="ECO:0000256" key="4">
    <source>
        <dbReference type="ARBA" id="ARBA00022989"/>
    </source>
</evidence>
<evidence type="ECO:0000256" key="3">
    <source>
        <dbReference type="ARBA" id="ARBA00022692"/>
    </source>
</evidence>
<keyword evidence="8" id="KW-1185">Reference proteome</keyword>
<feature type="transmembrane region" description="Helical" evidence="6">
    <location>
        <begin position="244"/>
        <end position="262"/>
    </location>
</feature>
<feature type="transmembrane region" description="Helical" evidence="6">
    <location>
        <begin position="148"/>
        <end position="169"/>
    </location>
</feature>
<proteinExistence type="predicted"/>
<feature type="transmembrane region" description="Helical" evidence="6">
    <location>
        <begin position="96"/>
        <end position="116"/>
    </location>
</feature>
<evidence type="ECO:0000256" key="6">
    <source>
        <dbReference type="SAM" id="Phobius"/>
    </source>
</evidence>
<dbReference type="AlphaFoldDB" id="A0A7W9ZJW1"/>
<keyword evidence="7" id="KW-0813">Transport</keyword>
<evidence type="ECO:0000256" key="1">
    <source>
        <dbReference type="ARBA" id="ARBA00004651"/>
    </source>
</evidence>
<dbReference type="CDD" id="cd06580">
    <property type="entry name" value="TM_PBP1_transp_TpRbsC_like"/>
    <property type="match status" value="1"/>
</dbReference>
<sequence>MSIELLDATALLLVAMMRAAVPLALAALGELVTEKSGVLNLGVEGMMLTGAVAAFAATVSTGSMTFGLLAAMLAGMAMALLFGFLTLYLLTNQVATGLALTIFGIGLSAFVGQGFVGQTVEPMAAVSLGALSQIPLIGKLVFGQDPMVYLTLALTGVIWWFFARARAGLVVRAVGESPHAAHAIGYPVRLIRLGAVLFGGACCGLAGAYLSLVYTPMWVEGMTAGRGWIALALVVFATWRPWRALLGAWLFGGITIIQLHVQGMGVDLPSQVLSMLPYLATIVVLVLISRDSTRIRLNAPASIGKVFHPEG</sequence>
<keyword evidence="2" id="KW-1003">Cell membrane</keyword>
<name>A0A7W9ZJW1_NOVIT</name>
<organism evidence="7 8">
    <name type="scientific">Novispirillum itersonii</name>
    <name type="common">Aquaspirillum itersonii</name>
    <dbReference type="NCBI Taxonomy" id="189"/>
    <lineage>
        <taxon>Bacteria</taxon>
        <taxon>Pseudomonadati</taxon>
        <taxon>Pseudomonadota</taxon>
        <taxon>Alphaproteobacteria</taxon>
        <taxon>Rhodospirillales</taxon>
        <taxon>Novispirillaceae</taxon>
        <taxon>Novispirillum</taxon>
    </lineage>
</organism>
<evidence type="ECO:0000313" key="7">
    <source>
        <dbReference type="EMBL" id="MBB6211887.1"/>
    </source>
</evidence>
<dbReference type="GO" id="GO:0022857">
    <property type="term" value="F:transmembrane transporter activity"/>
    <property type="evidence" value="ECO:0007669"/>
    <property type="project" value="InterPro"/>
</dbReference>
<dbReference type="PANTHER" id="PTHR43370">
    <property type="entry name" value="SUGAR ABC TRANSPORTER INTEGRAL MEMBRANE PROTEIN-RELATED"/>
    <property type="match status" value="1"/>
</dbReference>
<dbReference type="Pfam" id="PF02653">
    <property type="entry name" value="BPD_transp_2"/>
    <property type="match status" value="1"/>
</dbReference>
<feature type="transmembrane region" description="Helical" evidence="6">
    <location>
        <begin position="66"/>
        <end position="90"/>
    </location>
</feature>
<keyword evidence="7" id="KW-0762">Sugar transport</keyword>
<feature type="transmembrane region" description="Helical" evidence="6">
    <location>
        <begin position="268"/>
        <end position="288"/>
    </location>
</feature>
<evidence type="ECO:0000256" key="2">
    <source>
        <dbReference type="ARBA" id="ARBA00022475"/>
    </source>
</evidence>
<dbReference type="InterPro" id="IPR001851">
    <property type="entry name" value="ABC_transp_permease"/>
</dbReference>
<dbReference type="PANTHER" id="PTHR43370:SF2">
    <property type="entry name" value="ABC TRANSPORTER PERMEASE PROTEIN"/>
    <property type="match status" value="1"/>
</dbReference>
<gene>
    <name evidence="7" type="ORF">FHS48_003331</name>
</gene>
<dbReference type="GO" id="GO:0005886">
    <property type="term" value="C:plasma membrane"/>
    <property type="evidence" value="ECO:0007669"/>
    <property type="project" value="UniProtKB-SubCell"/>
</dbReference>
<evidence type="ECO:0000313" key="8">
    <source>
        <dbReference type="Proteomes" id="UP000544872"/>
    </source>
</evidence>
<dbReference type="EMBL" id="JACIIX010000014">
    <property type="protein sequence ID" value="MBB6211887.1"/>
    <property type="molecule type" value="Genomic_DNA"/>
</dbReference>
<accession>A0A7W9ZJW1</accession>
<feature type="transmembrane region" description="Helical" evidence="6">
    <location>
        <begin position="218"/>
        <end position="237"/>
    </location>
</feature>
<reference evidence="7 8" key="1">
    <citation type="submission" date="2020-08" db="EMBL/GenBank/DDBJ databases">
        <title>Genomic Encyclopedia of Type Strains, Phase IV (KMG-IV): sequencing the most valuable type-strain genomes for metagenomic binning, comparative biology and taxonomic classification.</title>
        <authorList>
            <person name="Goeker M."/>
        </authorList>
    </citation>
    <scope>NUCLEOTIDE SEQUENCE [LARGE SCALE GENOMIC DNA]</scope>
    <source>
        <strain evidence="7 8">DSM 11590</strain>
    </source>
</reference>